<gene>
    <name evidence="2" type="ORF">LCGC14_1996480</name>
</gene>
<evidence type="ECO:0000313" key="2">
    <source>
        <dbReference type="EMBL" id="KKL81264.1"/>
    </source>
</evidence>
<comment type="caution">
    <text evidence="2">The sequence shown here is derived from an EMBL/GenBank/DDBJ whole genome shotgun (WGS) entry which is preliminary data.</text>
</comment>
<dbReference type="EMBL" id="LAZR01022611">
    <property type="protein sequence ID" value="KKL81264.1"/>
    <property type="molecule type" value="Genomic_DNA"/>
</dbReference>
<keyword evidence="1" id="KW-0472">Membrane</keyword>
<proteinExistence type="predicted"/>
<feature type="transmembrane region" description="Helical" evidence="1">
    <location>
        <begin position="20"/>
        <end position="45"/>
    </location>
</feature>
<dbReference type="AlphaFoldDB" id="A0A0F9F4D9"/>
<organism evidence="2">
    <name type="scientific">marine sediment metagenome</name>
    <dbReference type="NCBI Taxonomy" id="412755"/>
    <lineage>
        <taxon>unclassified sequences</taxon>
        <taxon>metagenomes</taxon>
        <taxon>ecological metagenomes</taxon>
    </lineage>
</organism>
<protein>
    <submittedName>
        <fullName evidence="2">Uncharacterized protein</fullName>
    </submittedName>
</protein>
<accession>A0A0F9F4D9</accession>
<name>A0A0F9F4D9_9ZZZZ</name>
<reference evidence="2" key="1">
    <citation type="journal article" date="2015" name="Nature">
        <title>Complex archaea that bridge the gap between prokaryotes and eukaryotes.</title>
        <authorList>
            <person name="Spang A."/>
            <person name="Saw J.H."/>
            <person name="Jorgensen S.L."/>
            <person name="Zaremba-Niedzwiedzka K."/>
            <person name="Martijn J."/>
            <person name="Lind A.E."/>
            <person name="van Eijk R."/>
            <person name="Schleper C."/>
            <person name="Guy L."/>
            <person name="Ettema T.J."/>
        </authorList>
    </citation>
    <scope>NUCLEOTIDE SEQUENCE</scope>
</reference>
<keyword evidence="1" id="KW-1133">Transmembrane helix</keyword>
<keyword evidence="1" id="KW-0812">Transmembrane</keyword>
<evidence type="ECO:0000256" key="1">
    <source>
        <dbReference type="SAM" id="Phobius"/>
    </source>
</evidence>
<sequence length="46" mass="5033">MKPMPDKPVHLGDPLSQPVPFWVSVATVALFMVPLAIGAILLIVWH</sequence>